<sequence length="125" mass="14742">MDKYSENEYEFAYRRHLRRRAPEPNRLEILKASIKTVSKEYCEESSICGLKHLVDENTPVIERLKAERNKNYTEEQMMSLLYGLGQLYLLGSDIKKESTMDLHYALGEYDVHALMRSVNTLLFLF</sequence>
<protein>
    <submittedName>
        <fullName evidence="1">Uncharacterized protein</fullName>
    </submittedName>
</protein>
<accession>A0A922MY33</accession>
<dbReference type="EMBL" id="JACEFF010000062">
    <property type="protein sequence ID" value="KAH9644831.1"/>
    <property type="molecule type" value="Genomic_DNA"/>
</dbReference>
<evidence type="ECO:0000313" key="1">
    <source>
        <dbReference type="EMBL" id="KAH9644831.1"/>
    </source>
</evidence>
<name>A0A922MY33_SPOEX</name>
<evidence type="ECO:0000313" key="2">
    <source>
        <dbReference type="Proteomes" id="UP000814243"/>
    </source>
</evidence>
<dbReference type="Proteomes" id="UP000814243">
    <property type="component" value="Unassembled WGS sequence"/>
</dbReference>
<dbReference type="AlphaFoldDB" id="A0A922MY33"/>
<gene>
    <name evidence="1" type="ORF">HF086_007919</name>
</gene>
<reference evidence="1" key="1">
    <citation type="journal article" date="2021" name="G3 (Bethesda)">
        <title>Genome and transcriptome analysis of the beet armyworm Spodoptera exigua reveals targets for pest control. .</title>
        <authorList>
            <person name="Simon S."/>
            <person name="Breeschoten T."/>
            <person name="Jansen H.J."/>
            <person name="Dirks R.P."/>
            <person name="Schranz M.E."/>
            <person name="Ros V.I.D."/>
        </authorList>
    </citation>
    <scope>NUCLEOTIDE SEQUENCE</scope>
    <source>
        <strain evidence="1">TB_SE_WUR_2020</strain>
    </source>
</reference>
<proteinExistence type="predicted"/>
<organism evidence="1 2">
    <name type="scientific">Spodoptera exigua</name>
    <name type="common">Beet armyworm</name>
    <name type="synonym">Noctua fulgens</name>
    <dbReference type="NCBI Taxonomy" id="7107"/>
    <lineage>
        <taxon>Eukaryota</taxon>
        <taxon>Metazoa</taxon>
        <taxon>Ecdysozoa</taxon>
        <taxon>Arthropoda</taxon>
        <taxon>Hexapoda</taxon>
        <taxon>Insecta</taxon>
        <taxon>Pterygota</taxon>
        <taxon>Neoptera</taxon>
        <taxon>Endopterygota</taxon>
        <taxon>Lepidoptera</taxon>
        <taxon>Glossata</taxon>
        <taxon>Ditrysia</taxon>
        <taxon>Noctuoidea</taxon>
        <taxon>Noctuidae</taxon>
        <taxon>Amphipyrinae</taxon>
        <taxon>Spodoptera</taxon>
    </lineage>
</organism>
<comment type="caution">
    <text evidence="1">The sequence shown here is derived from an EMBL/GenBank/DDBJ whole genome shotgun (WGS) entry which is preliminary data.</text>
</comment>